<evidence type="ECO:0000256" key="6">
    <source>
        <dbReference type="ARBA" id="ARBA00022824"/>
    </source>
</evidence>
<feature type="transmembrane region" description="Helical" evidence="12">
    <location>
        <begin position="211"/>
        <end position="233"/>
    </location>
</feature>
<evidence type="ECO:0000256" key="8">
    <source>
        <dbReference type="ARBA" id="ARBA00022989"/>
    </source>
</evidence>
<evidence type="ECO:0000313" key="15">
    <source>
        <dbReference type="EMBL" id="SVE72555.1"/>
    </source>
</evidence>
<evidence type="ECO:0000256" key="5">
    <source>
        <dbReference type="ARBA" id="ARBA00022692"/>
    </source>
</evidence>
<keyword evidence="9" id="KW-0811">Translocation</keyword>
<dbReference type="AlphaFoldDB" id="A0A4Y7LRH8"/>
<comment type="similarity">
    <text evidence="2">Belongs to the SEC62 family.</text>
</comment>
<evidence type="ECO:0000313" key="14">
    <source>
        <dbReference type="EMBL" id="SVE71930.1"/>
    </source>
</evidence>
<dbReference type="GO" id="GO:0005789">
    <property type="term" value="C:endoplasmic reticulum membrane"/>
    <property type="evidence" value="ECO:0007669"/>
    <property type="project" value="UniProtKB-SubCell"/>
</dbReference>
<feature type="compositionally biased region" description="Basic and acidic residues" evidence="11">
    <location>
        <begin position="350"/>
        <end position="370"/>
    </location>
</feature>
<keyword evidence="5 12" id="KW-0812">Transmembrane</keyword>
<dbReference type="InterPro" id="IPR004728">
    <property type="entry name" value="Sec62"/>
</dbReference>
<dbReference type="EMBL" id="LR002936">
    <property type="protein sequence ID" value="SVE72555.1"/>
    <property type="molecule type" value="mRNA"/>
</dbReference>
<keyword evidence="8 12" id="KW-1133">Transmembrane helix</keyword>
<evidence type="ECO:0000313" key="13">
    <source>
        <dbReference type="EMBL" id="SVE71296.1"/>
    </source>
</evidence>
<feature type="region of interest" description="Disordered" evidence="11">
    <location>
        <begin position="307"/>
        <end position="370"/>
    </location>
</feature>
<dbReference type="EMBL" id="LR002311">
    <property type="protein sequence ID" value="SVE71930.1"/>
    <property type="molecule type" value="mRNA"/>
</dbReference>
<keyword evidence="7" id="KW-0653">Protein transport</keyword>
<keyword evidence="10 12" id="KW-0472">Membrane</keyword>
<feature type="compositionally biased region" description="Acidic residues" evidence="11">
    <location>
        <begin position="325"/>
        <end position="349"/>
    </location>
</feature>
<evidence type="ECO:0000256" key="2">
    <source>
        <dbReference type="ARBA" id="ARBA00010604"/>
    </source>
</evidence>
<reference evidence="14" key="1">
    <citation type="submission" date="2018-08" db="EMBL/GenBank/DDBJ databases">
        <authorList>
            <person name="Cornetti L."/>
        </authorList>
    </citation>
    <scope>NUCLEOTIDE SEQUENCE</scope>
    <source>
        <strain evidence="13">CA-CBC-34</strain>
        <strain evidence="14">CA-CBC-37</strain>
        <strain evidence="15">CA-CBC-38</strain>
    </source>
</reference>
<gene>
    <name evidence="14" type="primary">EOG090X0D00</name>
</gene>
<evidence type="ECO:0000256" key="4">
    <source>
        <dbReference type="ARBA" id="ARBA00022448"/>
    </source>
</evidence>
<feature type="transmembrane region" description="Helical" evidence="12">
    <location>
        <begin position="240"/>
        <end position="273"/>
    </location>
</feature>
<name>A0A4Y7LRH8_9CRUS</name>
<evidence type="ECO:0000256" key="10">
    <source>
        <dbReference type="ARBA" id="ARBA00023136"/>
    </source>
</evidence>
<protein>
    <recommendedName>
        <fullName evidence="3">Translocation protein SEC62</fullName>
    </recommendedName>
</protein>
<keyword evidence="4" id="KW-0813">Transport</keyword>
<evidence type="ECO:0000256" key="11">
    <source>
        <dbReference type="SAM" id="MobiDB-lite"/>
    </source>
</evidence>
<dbReference type="PANTHER" id="PTHR12443:SF9">
    <property type="entry name" value="TRANSLOCATION PROTEIN SEC62"/>
    <property type="match status" value="1"/>
</dbReference>
<dbReference type="EMBL" id="LR001677">
    <property type="protein sequence ID" value="SVE71296.1"/>
    <property type="molecule type" value="mRNA"/>
</dbReference>
<feature type="compositionally biased region" description="Basic and acidic residues" evidence="11">
    <location>
        <begin position="144"/>
        <end position="179"/>
    </location>
</feature>
<accession>A0A4Y7LRH8</accession>
<evidence type="ECO:0000256" key="1">
    <source>
        <dbReference type="ARBA" id="ARBA00004477"/>
    </source>
</evidence>
<sequence>MEQPCLKHNGPTPGFDNSNPRPVCTFCLASMKKMDVEVMHPTSKPTSEEIAVAKWIKANVPCKKTKFLSHSVEYFTASKAVDKLLTSSWSSPGKNKEEPLFISRESVVQYLDVLLRKKFFHRARKIPVSEQELKARSKKKEKKKEKEDGGKKEKPEAEEEKKGDDGESSHAEEKKDKGKKEKRKIRLDMHLEQIFVDGNDAYVWIYDPIPYYYWLAGGGVVLAVVALCLFPLWPPVVRKGVYYLSIGAAGFLMFIFGLAVLRVLIFCLLWLVSMGRHHLWIFPNLTEDVGFFASFWPLWKYECRDKESPSKKDKTNNGKKKSSDDENEEKAEESGGEDTQLDNVEDTEDKSETESEQTGKDFEIIEKDDE</sequence>
<feature type="compositionally biased region" description="Basic and acidic residues" evidence="11">
    <location>
        <begin position="307"/>
        <end position="324"/>
    </location>
</feature>
<evidence type="ECO:0000256" key="12">
    <source>
        <dbReference type="SAM" id="Phobius"/>
    </source>
</evidence>
<evidence type="ECO:0000256" key="3">
    <source>
        <dbReference type="ARBA" id="ARBA00021257"/>
    </source>
</evidence>
<keyword evidence="6" id="KW-0256">Endoplasmic reticulum</keyword>
<feature type="region of interest" description="Disordered" evidence="11">
    <location>
        <begin position="131"/>
        <end position="179"/>
    </location>
</feature>
<dbReference type="GO" id="GO:0031204">
    <property type="term" value="P:post-translational protein targeting to membrane, translocation"/>
    <property type="evidence" value="ECO:0007669"/>
    <property type="project" value="TreeGrafter"/>
</dbReference>
<organism evidence="14">
    <name type="scientific">Daphnia similis</name>
    <dbReference type="NCBI Taxonomy" id="35528"/>
    <lineage>
        <taxon>Eukaryota</taxon>
        <taxon>Metazoa</taxon>
        <taxon>Ecdysozoa</taxon>
        <taxon>Arthropoda</taxon>
        <taxon>Crustacea</taxon>
        <taxon>Branchiopoda</taxon>
        <taxon>Diplostraca</taxon>
        <taxon>Cladocera</taxon>
        <taxon>Anomopoda</taxon>
        <taxon>Daphniidae</taxon>
        <taxon>Daphnia</taxon>
        <taxon>Daphnia similis group</taxon>
    </lineage>
</organism>
<comment type="subcellular location">
    <subcellularLocation>
        <location evidence="1">Endoplasmic reticulum membrane</location>
        <topology evidence="1">Multi-pass membrane protein</topology>
    </subcellularLocation>
</comment>
<evidence type="ECO:0000256" key="7">
    <source>
        <dbReference type="ARBA" id="ARBA00022927"/>
    </source>
</evidence>
<dbReference type="PANTHER" id="PTHR12443">
    <property type="entry name" value="TRANSLOCATION PROTEIN SEC62"/>
    <property type="match status" value="1"/>
</dbReference>
<evidence type="ECO:0000256" key="9">
    <source>
        <dbReference type="ARBA" id="ARBA00023010"/>
    </source>
</evidence>
<dbReference type="Pfam" id="PF03839">
    <property type="entry name" value="Sec62"/>
    <property type="match status" value="1"/>
</dbReference>
<proteinExistence type="evidence at transcript level"/>